<proteinExistence type="predicted"/>
<dbReference type="CDD" id="cd00609">
    <property type="entry name" value="AAT_like"/>
    <property type="match status" value="1"/>
</dbReference>
<dbReference type="InterPro" id="IPR004839">
    <property type="entry name" value="Aminotransferase_I/II_large"/>
</dbReference>
<protein>
    <submittedName>
        <fullName evidence="3">Aminotransferase class I and II</fullName>
    </submittedName>
</protein>
<evidence type="ECO:0000259" key="2">
    <source>
        <dbReference type="Pfam" id="PF00155"/>
    </source>
</evidence>
<dbReference type="Gene3D" id="3.40.640.10">
    <property type="entry name" value="Type I PLP-dependent aspartate aminotransferase-like (Major domain)"/>
    <property type="match status" value="2"/>
</dbReference>
<dbReference type="GO" id="GO:0030170">
    <property type="term" value="F:pyridoxal phosphate binding"/>
    <property type="evidence" value="ECO:0007669"/>
    <property type="project" value="InterPro"/>
</dbReference>
<dbReference type="InterPro" id="IPR015421">
    <property type="entry name" value="PyrdxlP-dep_Trfase_major"/>
</dbReference>
<reference evidence="3" key="1">
    <citation type="submission" date="2017-02" db="EMBL/GenBank/DDBJ databases">
        <authorList>
            <person name="Regsiter A."/>
            <person name="William W."/>
        </authorList>
    </citation>
    <scope>NUCLEOTIDE SEQUENCE</scope>
    <source>
        <strain evidence="3">Bib</strain>
    </source>
</reference>
<dbReference type="SUPFAM" id="SSF53383">
    <property type="entry name" value="PLP-dependent transferases"/>
    <property type="match status" value="1"/>
</dbReference>
<feature type="region of interest" description="Disordered" evidence="1">
    <location>
        <begin position="153"/>
        <end position="190"/>
    </location>
</feature>
<sequence>MFEPFGLERFFAEHEFNARYLLCTSDCESMPISTLLELSDNPGHALESLTKTWLGYTESRGSPILREKIAKLYKGLEAKSILVHSGAEEAILNLYMATIQPGDTVIVNWPCYQSLHEIPKSLGAHVIKWEIQRSPARWFFDPVELEQLIESAEGPDRRHGPGASFGFGSGPSPSLNARTNSGSARKFSPGPNPTTHVKMVVLNMPHNPTGALMTQEEFSRVVEICAKRGITLLVDEVYRLLELDGREPLPAACEVYENAISLSVLSKAWGLAGLRIGWLATHRSDILDRVAAVKDYNSICASAPSETLACIALDNSEKILARNKAICQSNLAHYRAFFDQHVELFSWIPPQGGSVAFPRLSATAENAPWNEADKLAHELVNDTGALILPGSLYGEEYAAHFRIGLGRAAIPQGLDVFSKWLENRRKI</sequence>
<keyword evidence="3" id="KW-0808">Transferase</keyword>
<feature type="domain" description="Aminotransferase class I/classII large" evidence="2">
    <location>
        <begin position="47"/>
        <end position="405"/>
    </location>
</feature>
<keyword evidence="3" id="KW-0032">Aminotransferase</keyword>
<evidence type="ECO:0000256" key="1">
    <source>
        <dbReference type="SAM" id="MobiDB-lite"/>
    </source>
</evidence>
<dbReference type="PANTHER" id="PTHR43510:SF1">
    <property type="entry name" value="AMINOTRANSFERASE FUNCTION, HYPOTHETICAL (EUROFUNG)"/>
    <property type="match status" value="1"/>
</dbReference>
<dbReference type="InterPro" id="IPR015424">
    <property type="entry name" value="PyrdxlP-dep_Trfase"/>
</dbReference>
<name>A0A3P3XKY2_9SPIR</name>
<accession>A0A3P3XKY2</accession>
<dbReference type="GO" id="GO:0008483">
    <property type="term" value="F:transaminase activity"/>
    <property type="evidence" value="ECO:0007669"/>
    <property type="project" value="UniProtKB-KW"/>
</dbReference>
<dbReference type="EMBL" id="FWDM01000033">
    <property type="protein sequence ID" value="SLM15117.1"/>
    <property type="molecule type" value="Genomic_DNA"/>
</dbReference>
<dbReference type="PANTHER" id="PTHR43510">
    <property type="entry name" value="AMINOTRANSFERASE FUNCTION, HYPOTHETICAL (EUROFUNG)"/>
    <property type="match status" value="1"/>
</dbReference>
<gene>
    <name evidence="3" type="ORF">SPIROBIBN47_390010</name>
</gene>
<organism evidence="3">
    <name type="scientific">uncultured spirochete</name>
    <dbReference type="NCBI Taxonomy" id="156406"/>
    <lineage>
        <taxon>Bacteria</taxon>
        <taxon>Pseudomonadati</taxon>
        <taxon>Spirochaetota</taxon>
        <taxon>Spirochaetia</taxon>
        <taxon>Spirochaetales</taxon>
        <taxon>environmental samples</taxon>
    </lineage>
</organism>
<evidence type="ECO:0000313" key="3">
    <source>
        <dbReference type="EMBL" id="SLM15117.1"/>
    </source>
</evidence>
<dbReference type="AlphaFoldDB" id="A0A3P3XKY2"/>
<dbReference type="Pfam" id="PF00155">
    <property type="entry name" value="Aminotran_1_2"/>
    <property type="match status" value="1"/>
</dbReference>